<evidence type="ECO:0000256" key="1">
    <source>
        <dbReference type="ARBA" id="ARBA00022618"/>
    </source>
</evidence>
<evidence type="ECO:0000256" key="5">
    <source>
        <dbReference type="ARBA" id="ARBA00022803"/>
    </source>
</evidence>
<evidence type="ECO:0000256" key="2">
    <source>
        <dbReference type="ARBA" id="ARBA00022737"/>
    </source>
</evidence>
<dbReference type="InterPro" id="IPR007192">
    <property type="entry name" value="APC8"/>
</dbReference>
<proteinExistence type="predicted"/>
<dbReference type="PANTHER" id="PTHR12558">
    <property type="entry name" value="CELL DIVISION CYCLE 16,23,27"/>
    <property type="match status" value="1"/>
</dbReference>
<dbReference type="SUPFAM" id="SSF48452">
    <property type="entry name" value="TPR-like"/>
    <property type="match status" value="2"/>
</dbReference>
<protein>
    <recommendedName>
        <fullName evidence="8">Cdc23 domain-containing protein</fullName>
    </recommendedName>
</protein>
<dbReference type="PANTHER" id="PTHR12558:SF10">
    <property type="entry name" value="CELL DIVISION CYCLE PROTEIN 23 HOMOLOG"/>
    <property type="match status" value="1"/>
</dbReference>
<dbReference type="GO" id="GO:0031145">
    <property type="term" value="P:anaphase-promoting complex-dependent catabolic process"/>
    <property type="evidence" value="ECO:0007669"/>
    <property type="project" value="TreeGrafter"/>
</dbReference>
<keyword evidence="5 7" id="KW-0802">TPR repeat</keyword>
<dbReference type="Pfam" id="PF13432">
    <property type="entry name" value="TPR_16"/>
    <property type="match status" value="1"/>
</dbReference>
<dbReference type="Gene3D" id="1.25.40.10">
    <property type="entry name" value="Tetratricopeptide repeat domain"/>
    <property type="match status" value="2"/>
</dbReference>
<dbReference type="GO" id="GO:0005680">
    <property type="term" value="C:anaphase-promoting complex"/>
    <property type="evidence" value="ECO:0007669"/>
    <property type="project" value="InterPro"/>
</dbReference>
<evidence type="ECO:0000256" key="3">
    <source>
        <dbReference type="ARBA" id="ARBA00022776"/>
    </source>
</evidence>
<dbReference type="EMBL" id="JARJLG010000024">
    <property type="protein sequence ID" value="KAJ7770178.1"/>
    <property type="molecule type" value="Genomic_DNA"/>
</dbReference>
<evidence type="ECO:0000259" key="8">
    <source>
        <dbReference type="Pfam" id="PF04049"/>
    </source>
</evidence>
<feature type="repeat" description="TPR" evidence="7">
    <location>
        <begin position="418"/>
        <end position="451"/>
    </location>
</feature>
<gene>
    <name evidence="9" type="ORF">DFH07DRAFT_902372</name>
</gene>
<evidence type="ECO:0000256" key="7">
    <source>
        <dbReference type="PROSITE-ProRule" id="PRU00339"/>
    </source>
</evidence>
<keyword evidence="6" id="KW-0131">Cell cycle</keyword>
<dbReference type="SMART" id="SM00028">
    <property type="entry name" value="TPR"/>
    <property type="match status" value="6"/>
</dbReference>
<feature type="domain" description="Cdc23" evidence="8">
    <location>
        <begin position="7"/>
        <end position="289"/>
    </location>
</feature>
<evidence type="ECO:0000256" key="4">
    <source>
        <dbReference type="ARBA" id="ARBA00022786"/>
    </source>
</evidence>
<keyword evidence="4" id="KW-0833">Ubl conjugation pathway</keyword>
<dbReference type="PROSITE" id="PS50005">
    <property type="entry name" value="TPR"/>
    <property type="match status" value="3"/>
</dbReference>
<dbReference type="InterPro" id="IPR011990">
    <property type="entry name" value="TPR-like_helical_dom_sf"/>
</dbReference>
<dbReference type="Pfam" id="PF04049">
    <property type="entry name" value="ANAPC8"/>
    <property type="match status" value="1"/>
</dbReference>
<keyword evidence="3" id="KW-0498">Mitosis</keyword>
<comment type="caution">
    <text evidence="9">The sequence shown here is derived from an EMBL/GenBank/DDBJ whole genome shotgun (WGS) entry which is preliminary data.</text>
</comment>
<feature type="repeat" description="TPR" evidence="7">
    <location>
        <begin position="350"/>
        <end position="383"/>
    </location>
</feature>
<accession>A0AAD7JRT6</accession>
<dbReference type="Proteomes" id="UP001215280">
    <property type="component" value="Unassembled WGS sequence"/>
</dbReference>
<name>A0AAD7JRT6_9AGAR</name>
<organism evidence="9 10">
    <name type="scientific">Mycena maculata</name>
    <dbReference type="NCBI Taxonomy" id="230809"/>
    <lineage>
        <taxon>Eukaryota</taxon>
        <taxon>Fungi</taxon>
        <taxon>Dikarya</taxon>
        <taxon>Basidiomycota</taxon>
        <taxon>Agaricomycotina</taxon>
        <taxon>Agaricomycetes</taxon>
        <taxon>Agaricomycetidae</taxon>
        <taxon>Agaricales</taxon>
        <taxon>Marasmiineae</taxon>
        <taxon>Mycenaceae</taxon>
        <taxon>Mycena</taxon>
    </lineage>
</organism>
<dbReference type="GO" id="GO:0016567">
    <property type="term" value="P:protein ubiquitination"/>
    <property type="evidence" value="ECO:0007669"/>
    <property type="project" value="TreeGrafter"/>
</dbReference>
<reference evidence="9" key="1">
    <citation type="submission" date="2023-03" db="EMBL/GenBank/DDBJ databases">
        <title>Massive genome expansion in bonnet fungi (Mycena s.s.) driven by repeated elements and novel gene families across ecological guilds.</title>
        <authorList>
            <consortium name="Lawrence Berkeley National Laboratory"/>
            <person name="Harder C.B."/>
            <person name="Miyauchi S."/>
            <person name="Viragh M."/>
            <person name="Kuo A."/>
            <person name="Thoen E."/>
            <person name="Andreopoulos B."/>
            <person name="Lu D."/>
            <person name="Skrede I."/>
            <person name="Drula E."/>
            <person name="Henrissat B."/>
            <person name="Morin E."/>
            <person name="Kohler A."/>
            <person name="Barry K."/>
            <person name="LaButti K."/>
            <person name="Morin E."/>
            <person name="Salamov A."/>
            <person name="Lipzen A."/>
            <person name="Mereny Z."/>
            <person name="Hegedus B."/>
            <person name="Baldrian P."/>
            <person name="Stursova M."/>
            <person name="Weitz H."/>
            <person name="Taylor A."/>
            <person name="Grigoriev I.V."/>
            <person name="Nagy L.G."/>
            <person name="Martin F."/>
            <person name="Kauserud H."/>
        </authorList>
    </citation>
    <scope>NUCLEOTIDE SEQUENCE</scope>
    <source>
        <strain evidence="9">CBHHK188m</strain>
    </source>
</reference>
<sequence>MEAQMVDGLRASIKECSDRGLSVASKWSSELLLSMPFFKRHPPPPSPVHSPTSVNNQSLVPTQVSDAAPTPARHPHAPVPWVQPEDERALDLEFETQEEDLLFSARAFIESREPMRAIHALRQCRSSKAHFLSMYSQFIATENRALRTWHKLDNNRHQPSEPVNPTVEHLLSRVVNATDPWMLFLKALFLSRLSGRRDEAIEIAILSIAGFQWNWATWALLGSCIEDGEELSAILPLLPLPATHPLVQLFQIKTMNELHIPSENELNLCEQLLGPDFFPGSLWLMSLRACALYHSHDFKSAQAQFERILAIDPNRVEDIDIYSNILYVTDSRLKLSRLANDFLALDRDRPEVCCLVGNLYSLRSEHEKSVKYFRRATQLDRTYLSAWTLMGHEYVEMKNSHAAIESYRRAIDVNRKDYRAWYGVGQAYELLNMHQYALHYYHYATALRPYDVRLWQAQGMCYEEMGKPRDAIECYKRALITADPHEITINLRLANLYGLLQDHGESVAYHRRVVEVCQANGRPIQDFAKSCIKVAEHYLRTNGDLQVAREYLTTVAGSNVEEVVRAAELLKEAELLKAVEVEEEERRRRTAVAIS</sequence>
<keyword evidence="2" id="KW-0677">Repeat</keyword>
<dbReference type="GO" id="GO:0045842">
    <property type="term" value="P:positive regulation of mitotic metaphase/anaphase transition"/>
    <property type="evidence" value="ECO:0007669"/>
    <property type="project" value="TreeGrafter"/>
</dbReference>
<dbReference type="AlphaFoldDB" id="A0AAD7JRT6"/>
<dbReference type="GO" id="GO:0051301">
    <property type="term" value="P:cell division"/>
    <property type="evidence" value="ECO:0007669"/>
    <property type="project" value="UniProtKB-KW"/>
</dbReference>
<feature type="repeat" description="TPR" evidence="7">
    <location>
        <begin position="384"/>
        <end position="417"/>
    </location>
</feature>
<keyword evidence="1" id="KW-0132">Cell division</keyword>
<keyword evidence="10" id="KW-1185">Reference proteome</keyword>
<dbReference type="InterPro" id="IPR019734">
    <property type="entry name" value="TPR_rpt"/>
</dbReference>
<evidence type="ECO:0000313" key="10">
    <source>
        <dbReference type="Proteomes" id="UP001215280"/>
    </source>
</evidence>
<dbReference type="Pfam" id="PF13181">
    <property type="entry name" value="TPR_8"/>
    <property type="match status" value="2"/>
</dbReference>
<evidence type="ECO:0000256" key="6">
    <source>
        <dbReference type="ARBA" id="ARBA00023306"/>
    </source>
</evidence>
<evidence type="ECO:0000313" key="9">
    <source>
        <dbReference type="EMBL" id="KAJ7770178.1"/>
    </source>
</evidence>